<reference evidence="8" key="1">
    <citation type="submission" date="2018-04" db="EMBL/GenBank/DDBJ databases">
        <title>Draft genome sequence of the Candidatus Spirobacillus cienkowskii, a pathogen of freshwater Daphnia species, reconstructed from hemolymph metagenomic reads.</title>
        <authorList>
            <person name="Bresciani L."/>
            <person name="Lemos L.N."/>
            <person name="Wale N."/>
            <person name="Lin J.Y."/>
            <person name="Fernandes G.R."/>
            <person name="Duffy M.A."/>
            <person name="Rodrigues J.M."/>
        </authorList>
    </citation>
    <scope>NUCLEOTIDE SEQUENCE [LARGE SCALE GENOMIC DNA]</scope>
    <source>
        <strain evidence="8">Binning01</strain>
    </source>
</reference>
<accession>A0A369KTN0</accession>
<evidence type="ECO:0000256" key="2">
    <source>
        <dbReference type="ARBA" id="ARBA00022517"/>
    </source>
</evidence>
<keyword evidence="1 5" id="KW-0963">Cytoplasm</keyword>
<dbReference type="InterPro" id="IPR002676">
    <property type="entry name" value="RimM_N"/>
</dbReference>
<dbReference type="Gene3D" id="2.40.30.60">
    <property type="entry name" value="RimM"/>
    <property type="match status" value="1"/>
</dbReference>
<dbReference type="GO" id="GO:0005737">
    <property type="term" value="C:cytoplasm"/>
    <property type="evidence" value="ECO:0007669"/>
    <property type="project" value="UniProtKB-SubCell"/>
</dbReference>
<keyword evidence="2 5" id="KW-0690">Ribosome biogenesis</keyword>
<dbReference type="GO" id="GO:0043022">
    <property type="term" value="F:ribosome binding"/>
    <property type="evidence" value="ECO:0007669"/>
    <property type="project" value="InterPro"/>
</dbReference>
<evidence type="ECO:0000259" key="7">
    <source>
        <dbReference type="Pfam" id="PF24986"/>
    </source>
</evidence>
<keyword evidence="4 5" id="KW-0143">Chaperone</keyword>
<dbReference type="InterPro" id="IPR036976">
    <property type="entry name" value="RimM_N_sf"/>
</dbReference>
<comment type="caution">
    <text evidence="8">The sequence shown here is derived from an EMBL/GenBank/DDBJ whole genome shotgun (WGS) entry which is preliminary data.</text>
</comment>
<dbReference type="GO" id="GO:0006364">
    <property type="term" value="P:rRNA processing"/>
    <property type="evidence" value="ECO:0007669"/>
    <property type="project" value="UniProtKB-UniRule"/>
</dbReference>
<dbReference type="GO" id="GO:0005840">
    <property type="term" value="C:ribosome"/>
    <property type="evidence" value="ECO:0007669"/>
    <property type="project" value="InterPro"/>
</dbReference>
<dbReference type="InterPro" id="IPR056792">
    <property type="entry name" value="PRC_RimM"/>
</dbReference>
<dbReference type="RefSeq" id="WP_338636809.1">
    <property type="nucleotide sequence ID" value="NZ_CP146516.1"/>
</dbReference>
<sequence length="186" mass="21390">MTKKFNLAEEDKLRTCGYINFAQVGRPHGLKGAFFLKTADNRTTWDGYKKLIVETNHGFLEKRVIKTYLSGKALVIVLDGFLNRNDVEPLYNKRIYVHQSEIEVNEDEYIVDKLIGFKVYAEDMGLVGTVSGVSSFGAQDNLEILSANTKETFLFPFLEKFVKNIDEQNQRIDVIYIPEFFEDNIT</sequence>
<name>A0A369KTN0_9BACT</name>
<evidence type="ECO:0000259" key="6">
    <source>
        <dbReference type="Pfam" id="PF01782"/>
    </source>
</evidence>
<dbReference type="InterPro" id="IPR009000">
    <property type="entry name" value="Transl_B-barrel_sf"/>
</dbReference>
<dbReference type="EMBL" id="QOVW01000008">
    <property type="protein sequence ID" value="RDB37118.1"/>
    <property type="molecule type" value="Genomic_DNA"/>
</dbReference>
<dbReference type="PANTHER" id="PTHR33692:SF1">
    <property type="entry name" value="RIBOSOME MATURATION FACTOR RIMM"/>
    <property type="match status" value="1"/>
</dbReference>
<dbReference type="NCBIfam" id="TIGR02273">
    <property type="entry name" value="16S_RimM"/>
    <property type="match status" value="1"/>
</dbReference>
<evidence type="ECO:0000256" key="1">
    <source>
        <dbReference type="ARBA" id="ARBA00022490"/>
    </source>
</evidence>
<evidence type="ECO:0000256" key="5">
    <source>
        <dbReference type="HAMAP-Rule" id="MF_00014"/>
    </source>
</evidence>
<evidence type="ECO:0000313" key="9">
    <source>
        <dbReference type="Proteomes" id="UP000253934"/>
    </source>
</evidence>
<dbReference type="InterPro" id="IPR011961">
    <property type="entry name" value="RimM"/>
</dbReference>
<dbReference type="InterPro" id="IPR011033">
    <property type="entry name" value="PRC_barrel-like_sf"/>
</dbReference>
<comment type="similarity">
    <text evidence="5">Belongs to the RimM family.</text>
</comment>
<feature type="domain" description="Ribosome maturation factor RimM PRC barrel" evidence="7">
    <location>
        <begin position="112"/>
        <end position="175"/>
    </location>
</feature>
<evidence type="ECO:0000256" key="4">
    <source>
        <dbReference type="ARBA" id="ARBA00023186"/>
    </source>
</evidence>
<keyword evidence="3 5" id="KW-0698">rRNA processing</keyword>
<dbReference type="GO" id="GO:0042274">
    <property type="term" value="P:ribosomal small subunit biogenesis"/>
    <property type="evidence" value="ECO:0007669"/>
    <property type="project" value="UniProtKB-UniRule"/>
</dbReference>
<dbReference type="HAMAP" id="MF_00014">
    <property type="entry name" value="Ribosome_mat_RimM"/>
    <property type="match status" value="1"/>
</dbReference>
<dbReference type="Pfam" id="PF01782">
    <property type="entry name" value="RimM"/>
    <property type="match status" value="1"/>
</dbReference>
<comment type="subcellular location">
    <subcellularLocation>
        <location evidence="5">Cytoplasm</location>
    </subcellularLocation>
</comment>
<dbReference type="SUPFAM" id="SSF50447">
    <property type="entry name" value="Translation proteins"/>
    <property type="match status" value="1"/>
</dbReference>
<feature type="domain" description="RimM N-terminal" evidence="6">
    <location>
        <begin position="22"/>
        <end position="100"/>
    </location>
</feature>
<comment type="subunit">
    <text evidence="5">Binds ribosomal protein uS19.</text>
</comment>
<organism evidence="8 9">
    <name type="scientific">Spirobacillus cienkowskii</name>
    <dbReference type="NCBI Taxonomy" id="495820"/>
    <lineage>
        <taxon>Bacteria</taxon>
        <taxon>Pseudomonadati</taxon>
        <taxon>Bdellovibrionota</taxon>
        <taxon>Oligoflexia</taxon>
        <taxon>Silvanigrellales</taxon>
        <taxon>Spirobacillus</taxon>
    </lineage>
</organism>
<keyword evidence="9" id="KW-1185">Reference proteome</keyword>
<dbReference type="Proteomes" id="UP000253934">
    <property type="component" value="Unassembled WGS sequence"/>
</dbReference>
<comment type="domain">
    <text evidence="5">The PRC barrel domain binds ribosomal protein uS19.</text>
</comment>
<evidence type="ECO:0000256" key="3">
    <source>
        <dbReference type="ARBA" id="ARBA00022552"/>
    </source>
</evidence>
<dbReference type="PANTHER" id="PTHR33692">
    <property type="entry name" value="RIBOSOME MATURATION FACTOR RIMM"/>
    <property type="match status" value="1"/>
</dbReference>
<dbReference type="Gene3D" id="2.30.30.240">
    <property type="entry name" value="PRC-barrel domain"/>
    <property type="match status" value="1"/>
</dbReference>
<dbReference type="Pfam" id="PF24986">
    <property type="entry name" value="PRC_RimM"/>
    <property type="match status" value="1"/>
</dbReference>
<dbReference type="SUPFAM" id="SSF50346">
    <property type="entry name" value="PRC-barrel domain"/>
    <property type="match status" value="1"/>
</dbReference>
<dbReference type="AlphaFoldDB" id="A0A369KTN0"/>
<comment type="function">
    <text evidence="5">An accessory protein needed during the final step in the assembly of 30S ribosomal subunit, possibly for assembly of the head region. Essential for efficient processing of 16S rRNA. May be needed both before and after RbfA during the maturation of 16S rRNA. It has affinity for free ribosomal 30S subunits but not for 70S ribosomes.</text>
</comment>
<protein>
    <recommendedName>
        <fullName evidence="5">Ribosome maturation factor RimM</fullName>
    </recommendedName>
</protein>
<proteinExistence type="inferred from homology"/>
<gene>
    <name evidence="5 8" type="primary">rimM</name>
    <name evidence="8" type="ORF">DCC88_01605</name>
</gene>
<evidence type="ECO:0000313" key="8">
    <source>
        <dbReference type="EMBL" id="RDB37118.1"/>
    </source>
</evidence>